<feature type="binding site" evidence="11">
    <location>
        <position position="159"/>
    </location>
    <ligand>
        <name>CTP</name>
        <dbReference type="ChEBI" id="CHEBI:37563"/>
    </ligand>
</feature>
<keyword evidence="9 11" id="KW-0460">Magnesium</keyword>
<dbReference type="InterPro" id="IPR043519">
    <property type="entry name" value="NT_sf"/>
</dbReference>
<feature type="binding site" evidence="11">
    <location>
        <position position="29"/>
    </location>
    <ligand>
        <name>CTP</name>
        <dbReference type="ChEBI" id="CHEBI:37563"/>
    </ligand>
</feature>
<dbReference type="HAMAP" id="MF_01263">
    <property type="entry name" value="CCA_bact_type3"/>
    <property type="match status" value="1"/>
</dbReference>
<comment type="cofactor">
    <cofactor evidence="1 11">
        <name>Mg(2+)</name>
        <dbReference type="ChEBI" id="CHEBI:18420"/>
    </cofactor>
</comment>
<sequence length="400" mass="46311">MTKMERFKKASSIIETLKQQGHEAYFVGGSVRDLIIDRPIGDIDIATSALPEEVMAIFPRHVPVGLEHGTVIVVENGEPYEVTTFRTESEYEDFRRPSSVQFVRSLEEDLKRRDFTMNAIAMTEEGKMVDLFAGQQAIQKREIVTVGNAADRFQEDALRMMRGIRFVSTLGFSLEMKTKQAIETYGHLLEHIAIERITVEFEKLLTGTYCVKGLQELVETKLFSHLPYLQMSEERLLKATQYNWDSFETDIEAWTFFLYCIGEEHPSVFLRQWKFSNKKIKDIVAVLLTLRTRKEKDWDTVLLYKTGIHIAEMAERVYEAMIESYDNTSVKRVQTLFEALPIKNRQEMNVTGNDLLNWANKKPGPWVAEMIQKVEEAILQGNVGNEKECIREWLQECNLL</sequence>
<feature type="binding site" evidence="11">
    <location>
        <position position="159"/>
    </location>
    <ligand>
        <name>ATP</name>
        <dbReference type="ChEBI" id="CHEBI:30616"/>
    </ligand>
</feature>
<keyword evidence="6 11" id="KW-0547">Nucleotide-binding</keyword>
<comment type="similarity">
    <text evidence="11">Belongs to the tRNA nucleotidyltransferase/poly(A) polymerase family. Bacterial CCA-adding enzyme type 3 subfamily.</text>
</comment>
<keyword evidence="4 11" id="KW-0548">Nucleotidyltransferase</keyword>
<evidence type="ECO:0000256" key="1">
    <source>
        <dbReference type="ARBA" id="ARBA00001946"/>
    </source>
</evidence>
<evidence type="ECO:0000259" key="12">
    <source>
        <dbReference type="Pfam" id="PF01743"/>
    </source>
</evidence>
<comment type="catalytic activity">
    <reaction evidence="11">
        <text>a tRNA precursor + 2 CTP + ATP = a tRNA with a 3' CCA end + 3 diphosphate</text>
        <dbReference type="Rhea" id="RHEA:14433"/>
        <dbReference type="Rhea" id="RHEA-COMP:10465"/>
        <dbReference type="Rhea" id="RHEA-COMP:10468"/>
        <dbReference type="ChEBI" id="CHEBI:30616"/>
        <dbReference type="ChEBI" id="CHEBI:33019"/>
        <dbReference type="ChEBI" id="CHEBI:37563"/>
        <dbReference type="ChEBI" id="CHEBI:74896"/>
        <dbReference type="ChEBI" id="CHEBI:83071"/>
        <dbReference type="EC" id="2.7.7.72"/>
    </reaction>
</comment>
<gene>
    <name evidence="11" type="primary">cca</name>
    <name evidence="15" type="ORF">BTT61001_01513</name>
</gene>
<dbReference type="EMBL" id="FMBI01000026">
    <property type="protein sequence ID" value="SCC12185.1"/>
    <property type="molecule type" value="Genomic_DNA"/>
</dbReference>
<dbReference type="GO" id="GO:0042245">
    <property type="term" value="P:RNA repair"/>
    <property type="evidence" value="ECO:0007669"/>
    <property type="project" value="UniProtKB-KW"/>
</dbReference>
<feature type="binding site" evidence="11">
    <location>
        <position position="44"/>
    </location>
    <ligand>
        <name>Mg(2+)</name>
        <dbReference type="ChEBI" id="CHEBI:18420"/>
    </ligand>
</feature>
<dbReference type="InterPro" id="IPR032810">
    <property type="entry name" value="CCA-adding_enz_C"/>
</dbReference>
<feature type="binding site" evidence="11">
    <location>
        <position position="165"/>
    </location>
    <ligand>
        <name>ATP</name>
        <dbReference type="ChEBI" id="CHEBI:30616"/>
    </ligand>
</feature>
<dbReference type="PANTHER" id="PTHR46173:SF1">
    <property type="entry name" value="CCA TRNA NUCLEOTIDYLTRANSFERASE 1, MITOCHONDRIAL"/>
    <property type="match status" value="1"/>
</dbReference>
<comment type="function">
    <text evidence="11">Catalyzes the addition and repair of the essential 3'-terminal CCA sequence in tRNAs without using a nucleic acid template. Adds these three nucleotides in the order of C, C, and A to the tRNA nucleotide-73, using CTP and ATP as substrates and producing inorganic pyrophosphate. tRNA 3'-terminal CCA addition is required both for tRNA processing and repair. Also involved in tRNA surveillance by mediating tandem CCA addition to generate a CCACCA at the 3' terminus of unstable tRNAs. While stable tRNAs receive only 3'-terminal CCA, unstable tRNAs are marked with CCACCA and rapidly degraded.</text>
</comment>
<keyword evidence="3 11" id="KW-0819">tRNA processing</keyword>
<evidence type="ECO:0000256" key="2">
    <source>
        <dbReference type="ARBA" id="ARBA00022679"/>
    </source>
</evidence>
<dbReference type="GO" id="GO:0005524">
    <property type="term" value="F:ATP binding"/>
    <property type="evidence" value="ECO:0007669"/>
    <property type="project" value="UniProtKB-UniRule"/>
</dbReference>
<feature type="binding site" evidence="11">
    <location>
        <position position="32"/>
    </location>
    <ligand>
        <name>ATP</name>
        <dbReference type="ChEBI" id="CHEBI:30616"/>
    </ligand>
</feature>
<dbReference type="Proteomes" id="UP000195991">
    <property type="component" value="Unassembled WGS sequence"/>
</dbReference>
<feature type="binding site" evidence="11">
    <location>
        <position position="113"/>
    </location>
    <ligand>
        <name>ATP</name>
        <dbReference type="ChEBI" id="CHEBI:30616"/>
    </ligand>
</feature>
<dbReference type="SUPFAM" id="SSF81301">
    <property type="entry name" value="Nucleotidyltransferase"/>
    <property type="match status" value="1"/>
</dbReference>
<dbReference type="SUPFAM" id="SSF81891">
    <property type="entry name" value="Poly A polymerase C-terminal region-like"/>
    <property type="match status" value="1"/>
</dbReference>
<feature type="binding site" evidence="11">
    <location>
        <position position="162"/>
    </location>
    <ligand>
        <name>CTP</name>
        <dbReference type="ChEBI" id="CHEBI:37563"/>
    </ligand>
</feature>
<name>A0A1C4BZB2_BACTU</name>
<feature type="binding site" evidence="11">
    <location>
        <position position="156"/>
    </location>
    <ligand>
        <name>ATP</name>
        <dbReference type="ChEBI" id="CHEBI:30616"/>
    </ligand>
</feature>
<dbReference type="Pfam" id="PF01743">
    <property type="entry name" value="PolyA_pol"/>
    <property type="match status" value="1"/>
</dbReference>
<evidence type="ECO:0000256" key="6">
    <source>
        <dbReference type="ARBA" id="ARBA00022741"/>
    </source>
</evidence>
<keyword evidence="7 11" id="KW-0692">RNA repair</keyword>
<feature type="binding site" evidence="11">
    <location>
        <position position="32"/>
    </location>
    <ligand>
        <name>CTP</name>
        <dbReference type="ChEBI" id="CHEBI:37563"/>
    </ligand>
</feature>
<evidence type="ECO:0000256" key="10">
    <source>
        <dbReference type="ARBA" id="ARBA00022884"/>
    </source>
</evidence>
<evidence type="ECO:0000259" key="13">
    <source>
        <dbReference type="Pfam" id="PF12627"/>
    </source>
</evidence>
<dbReference type="Pfam" id="PF13735">
    <property type="entry name" value="tRNA_NucTran2_2"/>
    <property type="match status" value="1"/>
</dbReference>
<feature type="domain" description="Poly A polymerase head" evidence="12">
    <location>
        <begin position="24"/>
        <end position="143"/>
    </location>
</feature>
<dbReference type="Gene3D" id="3.30.460.10">
    <property type="entry name" value="Beta Polymerase, domain 2"/>
    <property type="match status" value="1"/>
</dbReference>
<dbReference type="GO" id="GO:0004810">
    <property type="term" value="F:CCA tRNA nucleotidyltransferase activity"/>
    <property type="evidence" value="ECO:0007669"/>
    <property type="project" value="UniProtKB-UniRule"/>
</dbReference>
<dbReference type="InterPro" id="IPR023068">
    <property type="entry name" value="CCA-adding_enz_firmicutes"/>
</dbReference>
<dbReference type="Gene3D" id="1.10.110.30">
    <property type="match status" value="1"/>
</dbReference>
<feature type="binding site" evidence="11">
    <location>
        <position position="42"/>
    </location>
    <ligand>
        <name>Mg(2+)</name>
        <dbReference type="ChEBI" id="CHEBI:18420"/>
    </ligand>
</feature>
<dbReference type="InterPro" id="IPR050264">
    <property type="entry name" value="Bact_CCA-adding_enz_type3_sf"/>
</dbReference>
<dbReference type="PANTHER" id="PTHR46173">
    <property type="entry name" value="CCA TRNA NUCLEOTIDYLTRANSFERASE 1, MITOCHONDRIAL"/>
    <property type="match status" value="1"/>
</dbReference>
<organism evidence="15 16">
    <name type="scientific">Bacillus thuringiensis</name>
    <dbReference type="NCBI Taxonomy" id="1428"/>
    <lineage>
        <taxon>Bacteria</taxon>
        <taxon>Bacillati</taxon>
        <taxon>Bacillota</taxon>
        <taxon>Bacilli</taxon>
        <taxon>Bacillales</taxon>
        <taxon>Bacillaceae</taxon>
        <taxon>Bacillus</taxon>
        <taxon>Bacillus cereus group</taxon>
    </lineage>
</organism>
<protein>
    <recommendedName>
        <fullName evidence="11">CCA-adding enzyme</fullName>
        <ecNumber evidence="11">2.7.7.72</ecNumber>
    </recommendedName>
    <alternativeName>
        <fullName evidence="11">CCA tRNA nucleotidyltransferase</fullName>
    </alternativeName>
    <alternativeName>
        <fullName evidence="11">tRNA CCA-pyrophosphorylase</fullName>
    </alternativeName>
    <alternativeName>
        <fullName evidence="11">tRNA adenylyl-/cytidylyl- transferase</fullName>
    </alternativeName>
    <alternativeName>
        <fullName evidence="11">tRNA nucleotidyltransferase</fullName>
    </alternativeName>
    <alternativeName>
        <fullName evidence="11">tRNA-NT</fullName>
    </alternativeName>
</protein>
<evidence type="ECO:0000313" key="15">
    <source>
        <dbReference type="EMBL" id="SCC12185.1"/>
    </source>
</evidence>
<reference evidence="15 16" key="1">
    <citation type="submission" date="2016-08" db="EMBL/GenBank/DDBJ databases">
        <authorList>
            <person name="Seilhamer J.J."/>
        </authorList>
    </citation>
    <scope>NUCLEOTIDE SEQUENCE [LARGE SCALE GENOMIC DNA]</scope>
    <source>
        <strain evidence="15 16">IEBC_T61001</strain>
    </source>
</reference>
<comment type="subunit">
    <text evidence="11">Homodimer.</text>
</comment>
<dbReference type="NCBIfam" id="NF009814">
    <property type="entry name" value="PRK13299.1"/>
    <property type="match status" value="1"/>
</dbReference>
<dbReference type="GO" id="GO:0160016">
    <property type="term" value="F:CCACCA tRNA nucleotidyltransferase activity"/>
    <property type="evidence" value="ECO:0007669"/>
    <property type="project" value="RHEA"/>
</dbReference>
<feature type="domain" description="CCA-adding enzyme C-terminal" evidence="14">
    <location>
        <begin position="246"/>
        <end position="394"/>
    </location>
</feature>
<evidence type="ECO:0000256" key="5">
    <source>
        <dbReference type="ARBA" id="ARBA00022723"/>
    </source>
</evidence>
<proteinExistence type="inferred from homology"/>
<feature type="binding site" evidence="11">
    <location>
        <position position="113"/>
    </location>
    <ligand>
        <name>CTP</name>
        <dbReference type="ChEBI" id="CHEBI:37563"/>
    </ligand>
</feature>
<dbReference type="GO" id="GO:0001680">
    <property type="term" value="P:tRNA 3'-terminal CCA addition"/>
    <property type="evidence" value="ECO:0007669"/>
    <property type="project" value="UniProtKB-UniRule"/>
</dbReference>
<dbReference type="Pfam" id="PF12627">
    <property type="entry name" value="PolyA_pol_RNAbd"/>
    <property type="match status" value="1"/>
</dbReference>
<evidence type="ECO:0000256" key="7">
    <source>
        <dbReference type="ARBA" id="ARBA00022800"/>
    </source>
</evidence>
<dbReference type="Gene3D" id="1.10.246.80">
    <property type="match status" value="1"/>
</dbReference>
<dbReference type="GO" id="GO:0000287">
    <property type="term" value="F:magnesium ion binding"/>
    <property type="evidence" value="ECO:0007669"/>
    <property type="project" value="UniProtKB-UniRule"/>
</dbReference>
<dbReference type="Gene3D" id="1.20.58.560">
    <property type="match status" value="1"/>
</dbReference>
<dbReference type="EC" id="2.7.7.72" evidence="11"/>
<feature type="binding site" evidence="11">
    <location>
        <position position="29"/>
    </location>
    <ligand>
        <name>ATP</name>
        <dbReference type="ChEBI" id="CHEBI:30616"/>
    </ligand>
</feature>
<dbReference type="AlphaFoldDB" id="A0A1C4BZB2"/>
<dbReference type="InterPro" id="IPR002646">
    <property type="entry name" value="PolA_pol_head_dom"/>
</dbReference>
<comment type="miscellaneous">
    <text evidence="11">A single active site specifically recognizes both ATP and CTP and is responsible for their addition.</text>
</comment>
<feature type="binding site" evidence="11">
    <location>
        <position position="162"/>
    </location>
    <ligand>
        <name>ATP</name>
        <dbReference type="ChEBI" id="CHEBI:30616"/>
    </ligand>
</feature>
<feature type="binding site" evidence="11">
    <location>
        <position position="165"/>
    </location>
    <ligand>
        <name>CTP</name>
        <dbReference type="ChEBI" id="CHEBI:37563"/>
    </ligand>
</feature>
<keyword evidence="2 11" id="KW-0808">Transferase</keyword>
<feature type="binding site" evidence="11">
    <location>
        <position position="156"/>
    </location>
    <ligand>
        <name>CTP</name>
        <dbReference type="ChEBI" id="CHEBI:37563"/>
    </ligand>
</feature>
<keyword evidence="8 11" id="KW-0067">ATP-binding</keyword>
<dbReference type="InterPro" id="IPR032828">
    <property type="entry name" value="PolyA_RNA-bd"/>
</dbReference>
<keyword evidence="5 11" id="KW-0479">Metal-binding</keyword>
<evidence type="ECO:0000256" key="9">
    <source>
        <dbReference type="ARBA" id="ARBA00022842"/>
    </source>
</evidence>
<accession>A0A1C4BZB2</accession>
<evidence type="ECO:0000313" key="16">
    <source>
        <dbReference type="Proteomes" id="UP000195991"/>
    </source>
</evidence>
<evidence type="ECO:0000256" key="4">
    <source>
        <dbReference type="ARBA" id="ARBA00022695"/>
    </source>
</evidence>
<comment type="catalytic activity">
    <reaction evidence="11">
        <text>a tRNA with a 3' CCA end + 2 CTP + ATP = a tRNA with a 3' CCACCA end + 3 diphosphate</text>
        <dbReference type="Rhea" id="RHEA:76235"/>
        <dbReference type="Rhea" id="RHEA-COMP:10468"/>
        <dbReference type="Rhea" id="RHEA-COMP:18655"/>
        <dbReference type="ChEBI" id="CHEBI:30616"/>
        <dbReference type="ChEBI" id="CHEBI:33019"/>
        <dbReference type="ChEBI" id="CHEBI:37563"/>
        <dbReference type="ChEBI" id="CHEBI:83071"/>
        <dbReference type="ChEBI" id="CHEBI:195187"/>
    </reaction>
</comment>
<evidence type="ECO:0000256" key="11">
    <source>
        <dbReference type="HAMAP-Rule" id="MF_01263"/>
    </source>
</evidence>
<keyword evidence="10 11" id="KW-0694">RNA-binding</keyword>
<feature type="domain" description="tRNA nucleotidyltransferase/poly(A) polymerase RNA and SrmB- binding" evidence="13">
    <location>
        <begin position="171"/>
        <end position="229"/>
    </location>
</feature>
<evidence type="ECO:0000256" key="3">
    <source>
        <dbReference type="ARBA" id="ARBA00022694"/>
    </source>
</evidence>
<dbReference type="CDD" id="cd05398">
    <property type="entry name" value="NT_ClassII-CCAase"/>
    <property type="match status" value="1"/>
</dbReference>
<dbReference type="GO" id="GO:0000049">
    <property type="term" value="F:tRNA binding"/>
    <property type="evidence" value="ECO:0007669"/>
    <property type="project" value="UniProtKB-UniRule"/>
</dbReference>
<evidence type="ECO:0000259" key="14">
    <source>
        <dbReference type="Pfam" id="PF13735"/>
    </source>
</evidence>
<evidence type="ECO:0000256" key="8">
    <source>
        <dbReference type="ARBA" id="ARBA00022840"/>
    </source>
</evidence>